<keyword evidence="5 11" id="KW-0547">Nucleotide-binding</keyword>
<comment type="caution">
    <text evidence="13">The sequence shown here is derived from an EMBL/GenBank/DDBJ whole genome shotgun (WGS) entry which is preliminary data.</text>
</comment>
<dbReference type="InterPro" id="IPR001019">
    <property type="entry name" value="Gprotein_alpha_su"/>
</dbReference>
<accession>J5RDN6</accession>
<dbReference type="RefSeq" id="XP_014183217.1">
    <property type="nucleotide sequence ID" value="XM_014327742.1"/>
</dbReference>
<name>J5RDN6_TRIAS</name>
<dbReference type="OrthoDB" id="5817230at2759"/>
<evidence type="ECO:0000256" key="5">
    <source>
        <dbReference type="ARBA" id="ARBA00022741"/>
    </source>
</evidence>
<dbReference type="GO" id="GO:0007186">
    <property type="term" value="P:G protein-coupled receptor signaling pathway"/>
    <property type="evidence" value="ECO:0007669"/>
    <property type="project" value="InterPro"/>
</dbReference>
<evidence type="ECO:0000313" key="14">
    <source>
        <dbReference type="Proteomes" id="UP000002748"/>
    </source>
</evidence>
<comment type="function">
    <text evidence="2">Guanine nucleotide-binding proteins (G proteins) are involved as modulators or transducers in various transmembrane signaling systems.</text>
</comment>
<sequence length="347" mass="39338">MGSCFSKPKDEETKRSRQIDKALQEDEKRLAREVKILLLGAGASGKSTVLKQMRLVHKKPFSPEEVEDYRKIVFSNLVTGMRLIIDTMDELGMSVSEENRQHVSLVDNEPPINTGEPFPLEYKPALEALWKDEGVQGCWAKAYEYALQENMPYFYADLDRLFDPGYTPTSDDILRVRSKTTGITETRFEISGLIFRMFDVGGQRSERRKWASCFESVTSIIFLASLSDYNSCIIEDKNSNGMVEALILWQSIINSPWFAKASAILFLNKADLLVEKLKDPDQQIAATFDDFPGKPGSYNDAINFFKMKFRDLKTDNQKELVTTATDTSQLSVAMAAVTDTIGKLRER</sequence>
<dbReference type="PRINTS" id="PR00318">
    <property type="entry name" value="GPROTEINA"/>
</dbReference>
<dbReference type="GO" id="GO:0003924">
    <property type="term" value="F:GTPase activity"/>
    <property type="evidence" value="ECO:0007669"/>
    <property type="project" value="InterPro"/>
</dbReference>
<feature type="binding site" evidence="12">
    <location>
        <position position="180"/>
    </location>
    <ligand>
        <name>Mg(2+)</name>
        <dbReference type="ChEBI" id="CHEBI:18420"/>
    </ligand>
</feature>
<proteinExistence type="predicted"/>
<dbReference type="GeneID" id="25990205"/>
<evidence type="ECO:0000256" key="9">
    <source>
        <dbReference type="ARBA" id="ARBA00023224"/>
    </source>
</evidence>
<protein>
    <recommendedName>
        <fullName evidence="10">Guanine nucleotide-binding protein alpha-2 subunit</fullName>
    </recommendedName>
</protein>
<evidence type="ECO:0000256" key="11">
    <source>
        <dbReference type="PIRSR" id="PIRSR601019-1"/>
    </source>
</evidence>
<feature type="binding site" evidence="12">
    <location>
        <position position="47"/>
    </location>
    <ligand>
        <name>Mg(2+)</name>
        <dbReference type="ChEBI" id="CHEBI:18420"/>
    </ligand>
</feature>
<comment type="cofactor">
    <cofactor evidence="1">
        <name>Mg(2+)</name>
        <dbReference type="ChEBI" id="CHEBI:18420"/>
    </cofactor>
</comment>
<feature type="binding site" evidence="11">
    <location>
        <begin position="199"/>
        <end position="203"/>
    </location>
    <ligand>
        <name>GTP</name>
        <dbReference type="ChEBI" id="CHEBI:37565"/>
    </ligand>
</feature>
<keyword evidence="6" id="KW-0378">Hydrolase</keyword>
<dbReference type="SUPFAM" id="SSF52540">
    <property type="entry name" value="P-loop containing nucleoside triphosphate hydrolases"/>
    <property type="match status" value="1"/>
</dbReference>
<evidence type="ECO:0000256" key="4">
    <source>
        <dbReference type="ARBA" id="ARBA00022723"/>
    </source>
</evidence>
<evidence type="ECO:0000256" key="1">
    <source>
        <dbReference type="ARBA" id="ARBA00001946"/>
    </source>
</evidence>
<dbReference type="FunFam" id="3.40.50.300:FF:000692">
    <property type="entry name" value="Guanine nucleotide-binding protein subunit alpha"/>
    <property type="match status" value="1"/>
</dbReference>
<evidence type="ECO:0000256" key="10">
    <source>
        <dbReference type="ARBA" id="ARBA00074402"/>
    </source>
</evidence>
<evidence type="ECO:0000256" key="8">
    <source>
        <dbReference type="ARBA" id="ARBA00023134"/>
    </source>
</evidence>
<evidence type="ECO:0000256" key="2">
    <source>
        <dbReference type="ARBA" id="ARBA00003069"/>
    </source>
</evidence>
<dbReference type="GO" id="GO:0005525">
    <property type="term" value="F:GTP binding"/>
    <property type="evidence" value="ECO:0007669"/>
    <property type="project" value="UniProtKB-KW"/>
</dbReference>
<reference evidence="13 14" key="1">
    <citation type="journal article" date="2012" name="Eukaryot. Cell">
        <title>Draft genome sequence of CBS 2479, the standard type strain of Trichosporon asahii.</title>
        <authorList>
            <person name="Yang R.Y."/>
            <person name="Li H.T."/>
            <person name="Zhu H."/>
            <person name="Zhou G.P."/>
            <person name="Wang M."/>
            <person name="Wang L."/>
        </authorList>
    </citation>
    <scope>NUCLEOTIDE SEQUENCE [LARGE SCALE GENOMIC DNA]</scope>
    <source>
        <strain evidence="14">ATCC 90039 / CBS 2479 / JCM 2466 / KCTC 7840 / NCYC 2677 / UAMH 7654</strain>
    </source>
</reference>
<comment type="subunit">
    <text evidence="3">G proteins are composed of 3 units; alpha, beta and gamma. The alpha chain contains the guanine nucleotide binding site.</text>
</comment>
<dbReference type="EMBL" id="ALBS01000036">
    <property type="protein sequence ID" value="EJT52063.1"/>
    <property type="molecule type" value="Genomic_DNA"/>
</dbReference>
<dbReference type="InterPro" id="IPR027417">
    <property type="entry name" value="P-loop_NTPase"/>
</dbReference>
<keyword evidence="9" id="KW-0807">Transducer</keyword>
<feature type="binding site" evidence="11">
    <location>
        <begin position="268"/>
        <end position="271"/>
    </location>
    <ligand>
        <name>GTP</name>
        <dbReference type="ChEBI" id="CHEBI:37565"/>
    </ligand>
</feature>
<keyword evidence="7 12" id="KW-0460">Magnesium</keyword>
<dbReference type="GO" id="GO:0001664">
    <property type="term" value="F:G protein-coupled receptor binding"/>
    <property type="evidence" value="ECO:0007669"/>
    <property type="project" value="TreeGrafter"/>
</dbReference>
<dbReference type="FunFam" id="1.10.400.10:FF:000009">
    <property type="entry name" value="Guanine nucleotide-binding protein G(O) subunit alpha"/>
    <property type="match status" value="1"/>
</dbReference>
<dbReference type="GO" id="GO:0000750">
    <property type="term" value="P:pheromone-dependent signal transduction involved in conjugation with cellular fusion"/>
    <property type="evidence" value="ECO:0007669"/>
    <property type="project" value="TreeGrafter"/>
</dbReference>
<organism evidence="13 14">
    <name type="scientific">Trichosporon asahii var. asahii (strain ATCC 90039 / CBS 2479 / JCM 2466 / KCTC 7840 / NBRC 103889/ NCYC 2677 / UAMH 7654)</name>
    <name type="common">Yeast</name>
    <dbReference type="NCBI Taxonomy" id="1186058"/>
    <lineage>
        <taxon>Eukaryota</taxon>
        <taxon>Fungi</taxon>
        <taxon>Dikarya</taxon>
        <taxon>Basidiomycota</taxon>
        <taxon>Agaricomycotina</taxon>
        <taxon>Tremellomycetes</taxon>
        <taxon>Trichosporonales</taxon>
        <taxon>Trichosporonaceae</taxon>
        <taxon>Trichosporon</taxon>
    </lineage>
</organism>
<dbReference type="GO" id="GO:0005737">
    <property type="term" value="C:cytoplasm"/>
    <property type="evidence" value="ECO:0007669"/>
    <property type="project" value="TreeGrafter"/>
</dbReference>
<dbReference type="AlphaFoldDB" id="J5RDN6"/>
<evidence type="ECO:0000313" key="13">
    <source>
        <dbReference type="EMBL" id="EJT52063.1"/>
    </source>
</evidence>
<keyword evidence="8 11" id="KW-0342">GTP-binding</keyword>
<dbReference type="Gene3D" id="1.10.400.10">
    <property type="entry name" value="GI Alpha 1, domain 2-like"/>
    <property type="match status" value="1"/>
</dbReference>
<keyword evidence="4 12" id="KW-0479">Metal-binding</keyword>
<feature type="binding site" evidence="11">
    <location>
        <position position="324"/>
    </location>
    <ligand>
        <name>GTP</name>
        <dbReference type="ChEBI" id="CHEBI:37565"/>
    </ligand>
</feature>
<dbReference type="VEuPathDB" id="FungiDB:A1Q1_06693"/>
<dbReference type="GO" id="GO:0005834">
    <property type="term" value="C:heterotrimeric G-protein complex"/>
    <property type="evidence" value="ECO:0007669"/>
    <property type="project" value="TreeGrafter"/>
</dbReference>
<dbReference type="PANTHER" id="PTHR10218:SF242">
    <property type="entry name" value="GUANINE NUCLEOTIDE-BINDING PROTEIN ALPHA-1 SUBUNIT"/>
    <property type="match status" value="1"/>
</dbReference>
<dbReference type="InterPro" id="IPR011025">
    <property type="entry name" value="GproteinA_insert"/>
</dbReference>
<dbReference type="Proteomes" id="UP000002748">
    <property type="component" value="Unassembled WGS sequence"/>
</dbReference>
<evidence type="ECO:0000256" key="7">
    <source>
        <dbReference type="ARBA" id="ARBA00022842"/>
    </source>
</evidence>
<dbReference type="HOGENOM" id="CLU_014184_6_0_1"/>
<dbReference type="Gene3D" id="3.40.50.300">
    <property type="entry name" value="P-loop containing nucleotide triphosphate hydrolases"/>
    <property type="match status" value="1"/>
</dbReference>
<dbReference type="CDD" id="cd00066">
    <property type="entry name" value="G-alpha"/>
    <property type="match status" value="1"/>
</dbReference>
<dbReference type="PROSITE" id="PS51882">
    <property type="entry name" value="G_ALPHA"/>
    <property type="match status" value="1"/>
</dbReference>
<gene>
    <name evidence="13" type="ORF">A1Q1_06693</name>
</gene>
<dbReference type="PANTHER" id="PTHR10218">
    <property type="entry name" value="GTP-BINDING PROTEIN ALPHA SUBUNIT"/>
    <property type="match status" value="1"/>
</dbReference>
<evidence type="ECO:0000256" key="6">
    <source>
        <dbReference type="ARBA" id="ARBA00022801"/>
    </source>
</evidence>
<dbReference type="SMART" id="SM00275">
    <property type="entry name" value="G_alpha"/>
    <property type="match status" value="1"/>
</dbReference>
<evidence type="ECO:0000256" key="12">
    <source>
        <dbReference type="PIRSR" id="PIRSR601019-2"/>
    </source>
</evidence>
<dbReference type="Pfam" id="PF00503">
    <property type="entry name" value="G-alpha"/>
    <property type="match status" value="1"/>
</dbReference>
<evidence type="ECO:0000256" key="3">
    <source>
        <dbReference type="ARBA" id="ARBA00011356"/>
    </source>
</evidence>
<feature type="binding site" evidence="11">
    <location>
        <begin position="174"/>
        <end position="180"/>
    </location>
    <ligand>
        <name>GTP</name>
        <dbReference type="ChEBI" id="CHEBI:37565"/>
    </ligand>
</feature>
<dbReference type="KEGG" id="tasa:A1Q1_06693"/>
<dbReference type="SUPFAM" id="SSF47895">
    <property type="entry name" value="Transducin (alpha subunit), insertion domain"/>
    <property type="match status" value="1"/>
</dbReference>
<dbReference type="GO" id="GO:0046872">
    <property type="term" value="F:metal ion binding"/>
    <property type="evidence" value="ECO:0007669"/>
    <property type="project" value="UniProtKB-KW"/>
</dbReference>
<dbReference type="GO" id="GO:0031683">
    <property type="term" value="F:G-protein beta/gamma-subunit complex binding"/>
    <property type="evidence" value="ECO:0007669"/>
    <property type="project" value="InterPro"/>
</dbReference>